<proteinExistence type="predicted"/>
<dbReference type="PROSITE" id="PS50088">
    <property type="entry name" value="ANK_REPEAT"/>
    <property type="match status" value="2"/>
</dbReference>
<keyword evidence="1" id="KW-0677">Repeat</keyword>
<accession>A0A9W7AXM6</accession>
<dbReference type="InterPro" id="IPR036770">
    <property type="entry name" value="Ankyrin_rpt-contain_sf"/>
</dbReference>
<dbReference type="Gene3D" id="1.25.40.20">
    <property type="entry name" value="Ankyrin repeat-containing domain"/>
    <property type="match status" value="1"/>
</dbReference>
<dbReference type="Proteomes" id="UP001162640">
    <property type="component" value="Unassembled WGS sequence"/>
</dbReference>
<gene>
    <name evidence="5" type="ORF">TL16_g06874</name>
</gene>
<evidence type="ECO:0000313" key="5">
    <source>
        <dbReference type="EMBL" id="GMH75790.1"/>
    </source>
</evidence>
<dbReference type="SMART" id="SM00248">
    <property type="entry name" value="ANK"/>
    <property type="match status" value="3"/>
</dbReference>
<feature type="region of interest" description="Disordered" evidence="4">
    <location>
        <begin position="79"/>
        <end position="113"/>
    </location>
</feature>
<sequence length="358" mass="38437">MSIFRLAAAQVKQLRLINPSSILSSSTSLALNSTPPMPLKTIPQAQLNSSSDDPLKSLFSLDDGEYIVKRTTIESILGTSPTPQLSYPSTPLLSSSTTSTSQHTTTQPNDNPLAIPSSVLSSHSFPLHELLSSASAAPQLDLKTIKTPYIPKSENFNVMSKTDTVFFQACANCDIDALMGEVARNPKIANQATHSIHGGRGLHVVAMAFKTQRALQVETIEYLVSQNAELDAVASNGSTALHWAAGNGNADVVRKLLDLGADPNVCSYTWQRQVFGKSSGQTPLHWASESGEQEVINMLVDANPLALLSGDERGSTAAELAEKALQFDAEALLNSKLDEPYVILQIKKEVEGTKILEP</sequence>
<dbReference type="AlphaFoldDB" id="A0A9W7AXM6"/>
<evidence type="ECO:0000256" key="4">
    <source>
        <dbReference type="SAM" id="MobiDB-lite"/>
    </source>
</evidence>
<dbReference type="InterPro" id="IPR002110">
    <property type="entry name" value="Ankyrin_rpt"/>
</dbReference>
<feature type="compositionally biased region" description="Low complexity" evidence="4">
    <location>
        <begin position="79"/>
        <end position="108"/>
    </location>
</feature>
<evidence type="ECO:0000256" key="1">
    <source>
        <dbReference type="ARBA" id="ARBA00022737"/>
    </source>
</evidence>
<protein>
    <submittedName>
        <fullName evidence="5">Uncharacterized protein</fullName>
    </submittedName>
</protein>
<organism evidence="5 6">
    <name type="scientific">Triparma laevis f. inornata</name>
    <dbReference type="NCBI Taxonomy" id="1714386"/>
    <lineage>
        <taxon>Eukaryota</taxon>
        <taxon>Sar</taxon>
        <taxon>Stramenopiles</taxon>
        <taxon>Ochrophyta</taxon>
        <taxon>Bolidophyceae</taxon>
        <taxon>Parmales</taxon>
        <taxon>Triparmaceae</taxon>
        <taxon>Triparma</taxon>
    </lineage>
</organism>
<evidence type="ECO:0000313" key="6">
    <source>
        <dbReference type="Proteomes" id="UP001162640"/>
    </source>
</evidence>
<name>A0A9W7AXM6_9STRA</name>
<feature type="repeat" description="ANK" evidence="3">
    <location>
        <begin position="279"/>
        <end position="303"/>
    </location>
</feature>
<dbReference type="PANTHER" id="PTHR24189:SF50">
    <property type="entry name" value="ANKYRIN REPEAT AND SOCS BOX PROTEIN 2"/>
    <property type="match status" value="1"/>
</dbReference>
<dbReference type="SUPFAM" id="SSF48403">
    <property type="entry name" value="Ankyrin repeat"/>
    <property type="match status" value="1"/>
</dbReference>
<evidence type="ECO:0000256" key="2">
    <source>
        <dbReference type="ARBA" id="ARBA00023043"/>
    </source>
</evidence>
<dbReference type="Pfam" id="PF12796">
    <property type="entry name" value="Ank_2"/>
    <property type="match status" value="1"/>
</dbReference>
<keyword evidence="2 3" id="KW-0040">ANK repeat</keyword>
<feature type="repeat" description="ANK" evidence="3">
    <location>
        <begin position="236"/>
        <end position="268"/>
    </location>
</feature>
<dbReference type="PANTHER" id="PTHR24189">
    <property type="entry name" value="MYOTROPHIN"/>
    <property type="match status" value="1"/>
</dbReference>
<dbReference type="EMBL" id="BLQM01000212">
    <property type="protein sequence ID" value="GMH75790.1"/>
    <property type="molecule type" value="Genomic_DNA"/>
</dbReference>
<dbReference type="InterPro" id="IPR050745">
    <property type="entry name" value="Multifunctional_regulatory"/>
</dbReference>
<comment type="caution">
    <text evidence="5">The sequence shown here is derived from an EMBL/GenBank/DDBJ whole genome shotgun (WGS) entry which is preliminary data.</text>
</comment>
<dbReference type="PROSITE" id="PS50297">
    <property type="entry name" value="ANK_REP_REGION"/>
    <property type="match status" value="2"/>
</dbReference>
<evidence type="ECO:0000256" key="3">
    <source>
        <dbReference type="PROSITE-ProRule" id="PRU00023"/>
    </source>
</evidence>
<reference evidence="6" key="1">
    <citation type="journal article" date="2023" name="Commun. Biol.">
        <title>Genome analysis of Parmales, the sister group of diatoms, reveals the evolutionary specialization of diatoms from phago-mixotrophs to photoautotrophs.</title>
        <authorList>
            <person name="Ban H."/>
            <person name="Sato S."/>
            <person name="Yoshikawa S."/>
            <person name="Yamada K."/>
            <person name="Nakamura Y."/>
            <person name="Ichinomiya M."/>
            <person name="Sato N."/>
            <person name="Blanc-Mathieu R."/>
            <person name="Endo H."/>
            <person name="Kuwata A."/>
            <person name="Ogata H."/>
        </authorList>
    </citation>
    <scope>NUCLEOTIDE SEQUENCE [LARGE SCALE GENOMIC DNA]</scope>
</reference>